<dbReference type="PROSITE" id="PS50931">
    <property type="entry name" value="HTH_LYSR"/>
    <property type="match status" value="1"/>
</dbReference>
<evidence type="ECO:0000259" key="5">
    <source>
        <dbReference type="PROSITE" id="PS50931"/>
    </source>
</evidence>
<keyword evidence="7" id="KW-1185">Reference proteome</keyword>
<comment type="caution">
    <text evidence="6">The sequence shown here is derived from an EMBL/GenBank/DDBJ whole genome shotgun (WGS) entry which is preliminary data.</text>
</comment>
<dbReference type="Proteomes" id="UP001501645">
    <property type="component" value="Unassembled WGS sequence"/>
</dbReference>
<dbReference type="InterPro" id="IPR036388">
    <property type="entry name" value="WH-like_DNA-bd_sf"/>
</dbReference>
<dbReference type="EMBL" id="BAABKO010000004">
    <property type="protein sequence ID" value="GAA4777893.1"/>
    <property type="molecule type" value="Genomic_DNA"/>
</dbReference>
<dbReference type="InterPro" id="IPR005119">
    <property type="entry name" value="LysR_subst-bd"/>
</dbReference>
<dbReference type="SUPFAM" id="SSF46785">
    <property type="entry name" value="Winged helix' DNA-binding domain"/>
    <property type="match status" value="1"/>
</dbReference>
<dbReference type="InterPro" id="IPR036390">
    <property type="entry name" value="WH_DNA-bd_sf"/>
</dbReference>
<proteinExistence type="inferred from homology"/>
<dbReference type="PANTHER" id="PTHR30346">
    <property type="entry name" value="TRANSCRIPTIONAL DUAL REGULATOR HCAR-RELATED"/>
    <property type="match status" value="1"/>
</dbReference>
<dbReference type="SUPFAM" id="SSF53850">
    <property type="entry name" value="Periplasmic binding protein-like II"/>
    <property type="match status" value="1"/>
</dbReference>
<dbReference type="Gene3D" id="3.40.190.10">
    <property type="entry name" value="Periplasmic binding protein-like II"/>
    <property type="match status" value="2"/>
</dbReference>
<accession>A0ABP9ACA6</accession>
<reference evidence="7" key="1">
    <citation type="journal article" date="2019" name="Int. J. Syst. Evol. Microbiol.">
        <title>The Global Catalogue of Microorganisms (GCM) 10K type strain sequencing project: providing services to taxonomists for standard genome sequencing and annotation.</title>
        <authorList>
            <consortium name="The Broad Institute Genomics Platform"/>
            <consortium name="The Broad Institute Genome Sequencing Center for Infectious Disease"/>
            <person name="Wu L."/>
            <person name="Ma J."/>
        </authorList>
    </citation>
    <scope>NUCLEOTIDE SEQUENCE [LARGE SCALE GENOMIC DNA]</scope>
    <source>
        <strain evidence="7">JCM 18537</strain>
    </source>
</reference>
<keyword evidence="2" id="KW-0805">Transcription regulation</keyword>
<protein>
    <submittedName>
        <fullName evidence="6">LysR family transcriptional regulator</fullName>
    </submittedName>
</protein>
<evidence type="ECO:0000256" key="4">
    <source>
        <dbReference type="ARBA" id="ARBA00023163"/>
    </source>
</evidence>
<feature type="domain" description="HTH lysR-type" evidence="5">
    <location>
        <begin position="18"/>
        <end position="75"/>
    </location>
</feature>
<dbReference type="PANTHER" id="PTHR30346:SF0">
    <property type="entry name" value="HCA OPERON TRANSCRIPTIONAL ACTIVATOR HCAR"/>
    <property type="match status" value="1"/>
</dbReference>
<name>A0ABP9ACA6_9MICO</name>
<evidence type="ECO:0000313" key="6">
    <source>
        <dbReference type="EMBL" id="GAA4777893.1"/>
    </source>
</evidence>
<evidence type="ECO:0000313" key="7">
    <source>
        <dbReference type="Proteomes" id="UP001501645"/>
    </source>
</evidence>
<sequence>MHVQARIRMARYPEGIMFTLDQVRCFVTVAEELHFGRAAERLRMTQPPLSRQIQRLEALLGVVLLDRDNRRVVLTEAGHAFLREAREILAAVERAPATAREVAAGRSGVVRIGFTAASGYSVLGPLLAAVSEALPHVRIELDELVTGQQKDALSDGSLDLGLARPPFDPDLLDSRLVLAEDLVLAVPAAHPLAASEAPPMPEALRAEPLIMHSATKARYFHDLAVRMLPVDHAGAVHVVSQIATMVALVAAGRGIAFVPESARLLGIDGVAYLDLGPSAHDVVQLHAIWNRSSTNPALQRFVALLS</sequence>
<keyword evidence="3" id="KW-0238">DNA-binding</keyword>
<gene>
    <name evidence="6" type="ORF">GCM10023351_23480</name>
</gene>
<keyword evidence="4" id="KW-0804">Transcription</keyword>
<organism evidence="6 7">
    <name type="scientific">Microbacterium gilvum</name>
    <dbReference type="NCBI Taxonomy" id="1336204"/>
    <lineage>
        <taxon>Bacteria</taxon>
        <taxon>Bacillati</taxon>
        <taxon>Actinomycetota</taxon>
        <taxon>Actinomycetes</taxon>
        <taxon>Micrococcales</taxon>
        <taxon>Microbacteriaceae</taxon>
        <taxon>Microbacterium</taxon>
    </lineage>
</organism>
<evidence type="ECO:0000256" key="1">
    <source>
        <dbReference type="ARBA" id="ARBA00009437"/>
    </source>
</evidence>
<dbReference type="InterPro" id="IPR000847">
    <property type="entry name" value="LysR_HTH_N"/>
</dbReference>
<evidence type="ECO:0000256" key="2">
    <source>
        <dbReference type="ARBA" id="ARBA00023015"/>
    </source>
</evidence>
<dbReference type="Pfam" id="PF03466">
    <property type="entry name" value="LysR_substrate"/>
    <property type="match status" value="1"/>
</dbReference>
<evidence type="ECO:0000256" key="3">
    <source>
        <dbReference type="ARBA" id="ARBA00023125"/>
    </source>
</evidence>
<comment type="similarity">
    <text evidence="1">Belongs to the LysR transcriptional regulatory family.</text>
</comment>
<dbReference type="Gene3D" id="1.10.10.10">
    <property type="entry name" value="Winged helix-like DNA-binding domain superfamily/Winged helix DNA-binding domain"/>
    <property type="match status" value="1"/>
</dbReference>
<dbReference type="Pfam" id="PF00126">
    <property type="entry name" value="HTH_1"/>
    <property type="match status" value="1"/>
</dbReference>
<dbReference type="PRINTS" id="PR00039">
    <property type="entry name" value="HTHLYSR"/>
</dbReference>